<feature type="region of interest" description="Disordered" evidence="5">
    <location>
        <begin position="303"/>
        <end position="325"/>
    </location>
</feature>
<protein>
    <submittedName>
        <fullName evidence="7">Uncharacterized protein</fullName>
    </submittedName>
</protein>
<accession>U6K7F9</accession>
<gene>
    <name evidence="7" type="ORF">EMH_0008960</name>
</gene>
<proteinExistence type="predicted"/>
<name>U6K7F9_9EIME</name>
<dbReference type="AlphaFoldDB" id="U6K7F9"/>
<feature type="region of interest" description="Disordered" evidence="5">
    <location>
        <begin position="243"/>
        <end position="274"/>
    </location>
</feature>
<feature type="compositionally biased region" description="Polar residues" evidence="5">
    <location>
        <begin position="315"/>
        <end position="325"/>
    </location>
</feature>
<feature type="compositionally biased region" description="Low complexity" evidence="5">
    <location>
        <begin position="251"/>
        <end position="267"/>
    </location>
</feature>
<dbReference type="OrthoDB" id="347921at2759"/>
<dbReference type="RefSeq" id="XP_013353978.1">
    <property type="nucleotide sequence ID" value="XM_013498524.1"/>
</dbReference>
<feature type="transmembrane region" description="Helical" evidence="6">
    <location>
        <begin position="103"/>
        <end position="129"/>
    </location>
</feature>
<keyword evidence="2 6" id="KW-0812">Transmembrane</keyword>
<dbReference type="GeneID" id="25375883"/>
<evidence type="ECO:0000256" key="3">
    <source>
        <dbReference type="ARBA" id="ARBA00022989"/>
    </source>
</evidence>
<evidence type="ECO:0000256" key="5">
    <source>
        <dbReference type="SAM" id="MobiDB-lite"/>
    </source>
</evidence>
<sequence>MSHWSPGGSHPTESVSSVAAEPYRIPTVEGGDTTRGTQLGMQEPLSFYGNVHVSDPMPVAEVPMWIWSSSTVICVLLLLLWALHQRRFSLVAAQLRLIERRCFSPPAALYMSLVYSFFPLSGAIAWLSLLEPRVGLLLSQLRSAWEVCCLHCFMLLMLHLMGGPETTLLLIQQQHSLPPPENRDKAHGDTKQVFISTGVDWDEKANSKEFPSPLPPNQIDEQHKEDLCEIGMHYDRRLMDARRLRQQDSKSSSSTSSSNSNSNSNTNQLTSIPPSKFSATKFYRRGVSAPNLLFPVADLPTAVAASAAAARIPPTTETEPAAEQQ</sequence>
<keyword evidence="4 6" id="KW-0472">Membrane</keyword>
<dbReference type="GO" id="GO:0016020">
    <property type="term" value="C:membrane"/>
    <property type="evidence" value="ECO:0007669"/>
    <property type="project" value="UniProtKB-SubCell"/>
</dbReference>
<evidence type="ECO:0000313" key="7">
    <source>
        <dbReference type="EMBL" id="CDJ31413.1"/>
    </source>
</evidence>
<organism evidence="7 8">
    <name type="scientific">Eimeria mitis</name>
    <dbReference type="NCBI Taxonomy" id="44415"/>
    <lineage>
        <taxon>Eukaryota</taxon>
        <taxon>Sar</taxon>
        <taxon>Alveolata</taxon>
        <taxon>Apicomplexa</taxon>
        <taxon>Conoidasida</taxon>
        <taxon>Coccidia</taxon>
        <taxon>Eucoccidiorida</taxon>
        <taxon>Eimeriorina</taxon>
        <taxon>Eimeriidae</taxon>
        <taxon>Eimeria</taxon>
    </lineage>
</organism>
<evidence type="ECO:0000256" key="6">
    <source>
        <dbReference type="SAM" id="Phobius"/>
    </source>
</evidence>
<keyword evidence="3 6" id="KW-1133">Transmembrane helix</keyword>
<dbReference type="Pfam" id="PF03619">
    <property type="entry name" value="Solute_trans_a"/>
    <property type="match status" value="1"/>
</dbReference>
<dbReference type="Proteomes" id="UP000030744">
    <property type="component" value="Unassembled WGS sequence"/>
</dbReference>
<comment type="subcellular location">
    <subcellularLocation>
        <location evidence="1">Membrane</location>
        <topology evidence="1">Multi-pass membrane protein</topology>
    </subcellularLocation>
</comment>
<evidence type="ECO:0000256" key="1">
    <source>
        <dbReference type="ARBA" id="ARBA00004141"/>
    </source>
</evidence>
<reference evidence="7" key="2">
    <citation type="submission" date="2013-10" db="EMBL/GenBank/DDBJ databases">
        <authorList>
            <person name="Aslett M."/>
        </authorList>
    </citation>
    <scope>NUCLEOTIDE SEQUENCE [LARGE SCALE GENOMIC DNA]</scope>
    <source>
        <strain evidence="7">Houghton</strain>
    </source>
</reference>
<dbReference type="VEuPathDB" id="ToxoDB:EMH_0008960"/>
<evidence type="ECO:0000256" key="2">
    <source>
        <dbReference type="ARBA" id="ARBA00022692"/>
    </source>
</evidence>
<reference evidence="7" key="1">
    <citation type="submission" date="2013-10" db="EMBL/GenBank/DDBJ databases">
        <title>Genomic analysis of the causative agents of coccidiosis in chickens.</title>
        <authorList>
            <person name="Reid A.J."/>
            <person name="Blake D."/>
            <person name="Billington K."/>
            <person name="Browne H."/>
            <person name="Dunn M."/>
            <person name="Hung S."/>
            <person name="Kawahara F."/>
            <person name="Miranda-Saavedra D."/>
            <person name="Mourier T."/>
            <person name="Nagra H."/>
            <person name="Otto T.D."/>
            <person name="Rawlings N."/>
            <person name="Sanchez A."/>
            <person name="Sanders M."/>
            <person name="Subramaniam C."/>
            <person name="Tay Y."/>
            <person name="Dear P."/>
            <person name="Doerig C."/>
            <person name="Gruber A."/>
            <person name="Parkinson J."/>
            <person name="Shirley M."/>
            <person name="Wan K.L."/>
            <person name="Berriman M."/>
            <person name="Tomley F."/>
            <person name="Pain A."/>
        </authorList>
    </citation>
    <scope>NUCLEOTIDE SEQUENCE [LARGE SCALE GENOMIC DNA]</scope>
    <source>
        <strain evidence="7">Houghton</strain>
    </source>
</reference>
<dbReference type="EMBL" id="HG683256">
    <property type="protein sequence ID" value="CDJ31413.1"/>
    <property type="molecule type" value="Genomic_DNA"/>
</dbReference>
<evidence type="ECO:0000313" key="8">
    <source>
        <dbReference type="Proteomes" id="UP000030744"/>
    </source>
</evidence>
<evidence type="ECO:0000256" key="4">
    <source>
        <dbReference type="ARBA" id="ARBA00023136"/>
    </source>
</evidence>
<dbReference type="InterPro" id="IPR005178">
    <property type="entry name" value="Ostalpha/TMEM184C"/>
</dbReference>
<keyword evidence="8" id="KW-1185">Reference proteome</keyword>
<feature type="transmembrane region" description="Helical" evidence="6">
    <location>
        <begin position="64"/>
        <end position="83"/>
    </location>
</feature>